<dbReference type="PROSITE" id="PS51193">
    <property type="entry name" value="HELICASE_ATP_BIND_2"/>
    <property type="match status" value="1"/>
</dbReference>
<dbReference type="AlphaFoldDB" id="A0A9W7YH64"/>
<dbReference type="EC" id="3.6.4.12" evidence="6"/>
<dbReference type="InterPro" id="IPR010614">
    <property type="entry name" value="RAD3-like_helicase_DEAD"/>
</dbReference>
<dbReference type="PANTHER" id="PTHR11472">
    <property type="entry name" value="DNA REPAIR DEAD HELICASE RAD3/XP-D SUBFAMILY MEMBER"/>
    <property type="match status" value="1"/>
</dbReference>
<feature type="region of interest" description="Disordered" evidence="4">
    <location>
        <begin position="175"/>
        <end position="228"/>
    </location>
</feature>
<dbReference type="InterPro" id="IPR045028">
    <property type="entry name" value="DinG/Rad3-like"/>
</dbReference>
<organism evidence="6 7">
    <name type="scientific">Coemansia biformis</name>
    <dbReference type="NCBI Taxonomy" id="1286918"/>
    <lineage>
        <taxon>Eukaryota</taxon>
        <taxon>Fungi</taxon>
        <taxon>Fungi incertae sedis</taxon>
        <taxon>Zoopagomycota</taxon>
        <taxon>Kickxellomycotina</taxon>
        <taxon>Kickxellomycetes</taxon>
        <taxon>Kickxellales</taxon>
        <taxon>Kickxellaceae</taxon>
        <taxon>Coemansia</taxon>
    </lineage>
</organism>
<evidence type="ECO:0000259" key="5">
    <source>
        <dbReference type="PROSITE" id="PS51193"/>
    </source>
</evidence>
<feature type="non-terminal residue" evidence="6">
    <location>
        <position position="473"/>
    </location>
</feature>
<proteinExistence type="predicted"/>
<sequence length="473" mass="50739">MTSPKESPANAKGPPLRSDSAKGSEGAARSISATEIRLVGDVPYNSYYIGGVEVHFPFRPYPSQLGMINHMMRALNREQNAMIESPTGSGKSLALLCAVLSWQRDFMAKNRRVRANVDQIIKKFCRYNPTLAASFHGFGSMLASEDGGSGKGVPTMMDGGGIGAAEAEECKAADGCDSAGAETGSTLGPSPASGAQSPVPDTPASADTACRGEAAQCDTKATDSKREEAATSATMRVFLGMAQALWKSTASQILEHAARRIPAGLTEADIACLREGLQSGATGPPKIYFGSRTHRQVAQLVDELRRKTPYRLSMAVLGSRSQTCIHHRAPRASSVDDMCRELVDDNNCRFFSRSKLLVGNEKVRAGGELEIWDLEDIVDLGRQVQACPYFASRELAEKAQLVFCPYNYVVDPGIREAVGIDLVGSIVILDEAHNIESAAREAGSFEITDLHLARLAVDCAELMQQGIMPIQHG</sequence>
<evidence type="ECO:0000313" key="7">
    <source>
        <dbReference type="Proteomes" id="UP001143981"/>
    </source>
</evidence>
<dbReference type="OrthoDB" id="272481at2759"/>
<dbReference type="GO" id="GO:0005524">
    <property type="term" value="F:ATP binding"/>
    <property type="evidence" value="ECO:0007669"/>
    <property type="project" value="UniProtKB-KW"/>
</dbReference>
<dbReference type="PANTHER" id="PTHR11472:SF47">
    <property type="entry name" value="FANCONI ANEMIA GROUP J PROTEIN"/>
    <property type="match status" value="1"/>
</dbReference>
<dbReference type="Gene3D" id="3.40.50.300">
    <property type="entry name" value="P-loop containing nucleotide triphosphate hydrolases"/>
    <property type="match status" value="2"/>
</dbReference>
<feature type="compositionally biased region" description="Polar residues" evidence="4">
    <location>
        <begin position="183"/>
        <end position="196"/>
    </location>
</feature>
<dbReference type="EMBL" id="JANBOI010000164">
    <property type="protein sequence ID" value="KAJ1733132.1"/>
    <property type="molecule type" value="Genomic_DNA"/>
</dbReference>
<evidence type="ECO:0000313" key="6">
    <source>
        <dbReference type="EMBL" id="KAJ1733132.1"/>
    </source>
</evidence>
<dbReference type="GO" id="GO:0003678">
    <property type="term" value="F:DNA helicase activity"/>
    <property type="evidence" value="ECO:0007669"/>
    <property type="project" value="UniProtKB-EC"/>
</dbReference>
<dbReference type="Proteomes" id="UP001143981">
    <property type="component" value="Unassembled WGS sequence"/>
</dbReference>
<keyword evidence="2 6" id="KW-0378">Hydrolase</keyword>
<protein>
    <submittedName>
        <fullName evidence="6">Fanconi anemia group J protein</fullName>
        <ecNumber evidence="6">3.6.4.12</ecNumber>
    </submittedName>
</protein>
<dbReference type="SUPFAM" id="SSF52540">
    <property type="entry name" value="P-loop containing nucleoside triphosphate hydrolases"/>
    <property type="match status" value="1"/>
</dbReference>
<keyword evidence="7" id="KW-1185">Reference proteome</keyword>
<feature type="domain" description="Helicase ATP-binding" evidence="5">
    <location>
        <begin position="50"/>
        <end position="473"/>
    </location>
</feature>
<dbReference type="GO" id="GO:0005634">
    <property type="term" value="C:nucleus"/>
    <property type="evidence" value="ECO:0007669"/>
    <property type="project" value="TreeGrafter"/>
</dbReference>
<dbReference type="GO" id="GO:0006289">
    <property type="term" value="P:nucleotide-excision repair"/>
    <property type="evidence" value="ECO:0007669"/>
    <property type="project" value="TreeGrafter"/>
</dbReference>
<evidence type="ECO:0000256" key="4">
    <source>
        <dbReference type="SAM" id="MobiDB-lite"/>
    </source>
</evidence>
<feature type="region of interest" description="Disordered" evidence="4">
    <location>
        <begin position="1"/>
        <end position="27"/>
    </location>
</feature>
<name>A0A9W7YH64_9FUNG</name>
<reference evidence="6" key="1">
    <citation type="submission" date="2022-07" db="EMBL/GenBank/DDBJ databases">
        <title>Phylogenomic reconstructions and comparative analyses of Kickxellomycotina fungi.</title>
        <authorList>
            <person name="Reynolds N.K."/>
            <person name="Stajich J.E."/>
            <person name="Barry K."/>
            <person name="Grigoriev I.V."/>
            <person name="Crous P."/>
            <person name="Smith M.E."/>
        </authorList>
    </citation>
    <scope>NUCLEOTIDE SEQUENCE</scope>
    <source>
        <strain evidence="6">BCRC 34381</strain>
    </source>
</reference>
<dbReference type="GO" id="GO:0003677">
    <property type="term" value="F:DNA binding"/>
    <property type="evidence" value="ECO:0007669"/>
    <property type="project" value="InterPro"/>
</dbReference>
<evidence type="ECO:0000256" key="2">
    <source>
        <dbReference type="ARBA" id="ARBA00022801"/>
    </source>
</evidence>
<keyword evidence="1" id="KW-0547">Nucleotide-binding</keyword>
<gene>
    <name evidence="6" type="primary">BRIP1</name>
    <name evidence="6" type="ORF">LPJ61_001705</name>
</gene>
<dbReference type="InterPro" id="IPR027417">
    <property type="entry name" value="P-loop_NTPase"/>
</dbReference>
<evidence type="ECO:0000256" key="1">
    <source>
        <dbReference type="ARBA" id="ARBA00022741"/>
    </source>
</evidence>
<accession>A0A9W7YH64</accession>
<evidence type="ECO:0000256" key="3">
    <source>
        <dbReference type="ARBA" id="ARBA00022840"/>
    </source>
</evidence>
<dbReference type="GO" id="GO:1990918">
    <property type="term" value="P:double-strand break repair involved in meiotic recombination"/>
    <property type="evidence" value="ECO:0007669"/>
    <property type="project" value="TreeGrafter"/>
</dbReference>
<comment type="caution">
    <text evidence="6">The sequence shown here is derived from an EMBL/GenBank/DDBJ whole genome shotgun (WGS) entry which is preliminary data.</text>
</comment>
<dbReference type="InterPro" id="IPR014013">
    <property type="entry name" value="Helic_SF1/SF2_ATP-bd_DinG/Rad3"/>
</dbReference>
<dbReference type="SMART" id="SM00488">
    <property type="entry name" value="DEXDc2"/>
    <property type="match status" value="1"/>
</dbReference>
<keyword evidence="3" id="KW-0067">ATP-binding</keyword>
<dbReference type="GO" id="GO:0016818">
    <property type="term" value="F:hydrolase activity, acting on acid anhydrides, in phosphorus-containing anhydrides"/>
    <property type="evidence" value="ECO:0007669"/>
    <property type="project" value="InterPro"/>
</dbReference>
<dbReference type="InterPro" id="IPR006554">
    <property type="entry name" value="Helicase-like_DEXD_c2"/>
</dbReference>
<dbReference type="Pfam" id="PF06733">
    <property type="entry name" value="DEAD_2"/>
    <property type="match status" value="1"/>
</dbReference>